<evidence type="ECO:0000256" key="2">
    <source>
        <dbReference type="ARBA" id="ARBA00023043"/>
    </source>
</evidence>
<evidence type="ECO:0000313" key="5">
    <source>
        <dbReference type="Proteomes" id="UP000806285"/>
    </source>
</evidence>
<dbReference type="Pfam" id="PF12796">
    <property type="entry name" value="Ank_2"/>
    <property type="match status" value="1"/>
</dbReference>
<dbReference type="Gene3D" id="1.25.40.20">
    <property type="entry name" value="Ankyrin repeat-containing domain"/>
    <property type="match status" value="1"/>
</dbReference>
<dbReference type="Pfam" id="PF13857">
    <property type="entry name" value="Ank_5"/>
    <property type="match status" value="1"/>
</dbReference>
<evidence type="ECO:0000256" key="3">
    <source>
        <dbReference type="PROSITE-ProRule" id="PRU00023"/>
    </source>
</evidence>
<name>A0ABR9S435_9BURK</name>
<proteinExistence type="predicted"/>
<keyword evidence="5" id="KW-1185">Reference proteome</keyword>
<accession>A0ABR9S435</accession>
<evidence type="ECO:0000256" key="1">
    <source>
        <dbReference type="ARBA" id="ARBA00022737"/>
    </source>
</evidence>
<dbReference type="SUPFAM" id="SSF48403">
    <property type="entry name" value="Ankyrin repeat"/>
    <property type="match status" value="1"/>
</dbReference>
<dbReference type="SMART" id="SM00248">
    <property type="entry name" value="ANK"/>
    <property type="match status" value="5"/>
</dbReference>
<dbReference type="RefSeq" id="WP_193676870.1">
    <property type="nucleotide sequence ID" value="NZ_JADDIV010000003.1"/>
</dbReference>
<keyword evidence="2 3" id="KW-0040">ANK repeat</keyword>
<protein>
    <submittedName>
        <fullName evidence="4">Ankyrin repeat domain-containing protein</fullName>
    </submittedName>
</protein>
<comment type="caution">
    <text evidence="4">The sequence shown here is derived from an EMBL/GenBank/DDBJ whole genome shotgun (WGS) entry which is preliminary data.</text>
</comment>
<evidence type="ECO:0000313" key="4">
    <source>
        <dbReference type="EMBL" id="MBE7368270.1"/>
    </source>
</evidence>
<dbReference type="InterPro" id="IPR002110">
    <property type="entry name" value="Ankyrin_rpt"/>
</dbReference>
<organism evidence="4 5">
    <name type="scientific">Ramlibacter pallidus</name>
    <dbReference type="NCBI Taxonomy" id="2780087"/>
    <lineage>
        <taxon>Bacteria</taxon>
        <taxon>Pseudomonadati</taxon>
        <taxon>Pseudomonadota</taxon>
        <taxon>Betaproteobacteria</taxon>
        <taxon>Burkholderiales</taxon>
        <taxon>Comamonadaceae</taxon>
        <taxon>Ramlibacter</taxon>
    </lineage>
</organism>
<sequence>MRIYLKIAVYLVLAIGLSFAKAGSYEDFFAAIKRDNPEAITDLLKRGFDPNSLDPAGRHGLFIAVQEGSLKAAEALIAWPKTNVEWRSPKDESPLMIAAFRGHTDIVRKLIARDAHVNKTGWAPLHYAATGGHVEIIAILLEEHAFIDAESPNKSTPLMMAAMYGSPESVRLLLKEGADPMMRNELGMSAVDFAQRGNRKDAADLIAGAIRSRQPRGRW</sequence>
<dbReference type="PANTHER" id="PTHR24171:SF8">
    <property type="entry name" value="BRCA1-ASSOCIATED RING DOMAIN PROTEIN 1"/>
    <property type="match status" value="1"/>
</dbReference>
<dbReference type="PANTHER" id="PTHR24171">
    <property type="entry name" value="ANKYRIN REPEAT DOMAIN-CONTAINING PROTEIN 39-RELATED"/>
    <property type="match status" value="1"/>
</dbReference>
<feature type="repeat" description="ANK" evidence="3">
    <location>
        <begin position="90"/>
        <end position="122"/>
    </location>
</feature>
<dbReference type="PROSITE" id="PS50088">
    <property type="entry name" value="ANK_REPEAT"/>
    <property type="match status" value="3"/>
</dbReference>
<dbReference type="EMBL" id="JADDIV010000003">
    <property type="protein sequence ID" value="MBE7368270.1"/>
    <property type="molecule type" value="Genomic_DNA"/>
</dbReference>
<gene>
    <name evidence="4" type="ORF">IM787_11990</name>
</gene>
<reference evidence="4 5" key="1">
    <citation type="submission" date="2020-10" db="EMBL/GenBank/DDBJ databases">
        <title>Ramlibacter sp. HM2 16S ribosomal RNA gene Genome sequencing and assembly.</title>
        <authorList>
            <person name="Kang M."/>
        </authorList>
    </citation>
    <scope>NUCLEOTIDE SEQUENCE [LARGE SCALE GENOMIC DNA]</scope>
    <source>
        <strain evidence="4 5">HM2</strain>
    </source>
</reference>
<feature type="repeat" description="ANK" evidence="3">
    <location>
        <begin position="120"/>
        <end position="152"/>
    </location>
</feature>
<keyword evidence="1" id="KW-0677">Repeat</keyword>
<dbReference type="PROSITE" id="PS50297">
    <property type="entry name" value="ANK_REP_REGION"/>
    <property type="match status" value="3"/>
</dbReference>
<dbReference type="InterPro" id="IPR036770">
    <property type="entry name" value="Ankyrin_rpt-contain_sf"/>
</dbReference>
<dbReference type="PRINTS" id="PR01415">
    <property type="entry name" value="ANKYRIN"/>
</dbReference>
<feature type="repeat" description="ANK" evidence="3">
    <location>
        <begin position="153"/>
        <end position="185"/>
    </location>
</feature>
<dbReference type="Proteomes" id="UP000806285">
    <property type="component" value="Unassembled WGS sequence"/>
</dbReference>